<evidence type="ECO:0000256" key="2">
    <source>
        <dbReference type="ARBA" id="ARBA00023015"/>
    </source>
</evidence>
<feature type="domain" description="RNA polymerase sigma-70 region 4" evidence="8">
    <location>
        <begin position="123"/>
        <end position="171"/>
    </location>
</feature>
<dbReference type="GO" id="GO:0006352">
    <property type="term" value="P:DNA-templated transcription initiation"/>
    <property type="evidence" value="ECO:0007669"/>
    <property type="project" value="InterPro"/>
</dbReference>
<dbReference type="Gene3D" id="1.10.1740.10">
    <property type="match status" value="1"/>
</dbReference>
<keyword evidence="10" id="KW-1185">Reference proteome</keyword>
<dbReference type="NCBIfam" id="TIGR02937">
    <property type="entry name" value="sigma70-ECF"/>
    <property type="match status" value="1"/>
</dbReference>
<dbReference type="EMBL" id="RCZM01000006">
    <property type="protein sequence ID" value="TPG14131.1"/>
    <property type="molecule type" value="Genomic_DNA"/>
</dbReference>
<evidence type="ECO:0000313" key="10">
    <source>
        <dbReference type="Proteomes" id="UP000317722"/>
    </source>
</evidence>
<organism evidence="9 10">
    <name type="scientific">Pedococcus bigeumensis</name>
    <dbReference type="NCBI Taxonomy" id="433644"/>
    <lineage>
        <taxon>Bacteria</taxon>
        <taxon>Bacillati</taxon>
        <taxon>Actinomycetota</taxon>
        <taxon>Actinomycetes</taxon>
        <taxon>Micrococcales</taxon>
        <taxon>Intrasporangiaceae</taxon>
        <taxon>Pedococcus</taxon>
    </lineage>
</organism>
<dbReference type="Pfam" id="PF04542">
    <property type="entry name" value="Sigma70_r2"/>
    <property type="match status" value="1"/>
</dbReference>
<dbReference type="InterPro" id="IPR039425">
    <property type="entry name" value="RNA_pol_sigma-70-like"/>
</dbReference>
<dbReference type="InterPro" id="IPR014284">
    <property type="entry name" value="RNA_pol_sigma-70_dom"/>
</dbReference>
<evidence type="ECO:0000256" key="1">
    <source>
        <dbReference type="ARBA" id="ARBA00010641"/>
    </source>
</evidence>
<name>A0A502CR08_9MICO</name>
<dbReference type="PANTHER" id="PTHR43133:SF52">
    <property type="entry name" value="ECF RNA POLYMERASE SIGMA FACTOR SIGL"/>
    <property type="match status" value="1"/>
</dbReference>
<evidence type="ECO:0000256" key="6">
    <source>
        <dbReference type="RuleBase" id="RU000716"/>
    </source>
</evidence>
<dbReference type="InterPro" id="IPR000838">
    <property type="entry name" value="RNA_pol_sigma70_ECF_CS"/>
</dbReference>
<dbReference type="GO" id="GO:0016987">
    <property type="term" value="F:sigma factor activity"/>
    <property type="evidence" value="ECO:0007669"/>
    <property type="project" value="UniProtKB-KW"/>
</dbReference>
<gene>
    <name evidence="9" type="ORF">EAH86_16815</name>
</gene>
<dbReference type="PANTHER" id="PTHR43133">
    <property type="entry name" value="RNA POLYMERASE ECF-TYPE SIGMA FACTO"/>
    <property type="match status" value="1"/>
</dbReference>
<comment type="similarity">
    <text evidence="1 6">Belongs to the sigma-70 factor family. ECF subfamily.</text>
</comment>
<evidence type="ECO:0000256" key="3">
    <source>
        <dbReference type="ARBA" id="ARBA00023082"/>
    </source>
</evidence>
<dbReference type="Gene3D" id="1.10.10.10">
    <property type="entry name" value="Winged helix-like DNA-binding domain superfamily/Winged helix DNA-binding domain"/>
    <property type="match status" value="1"/>
</dbReference>
<reference evidence="9 10" key="1">
    <citation type="journal article" date="2019" name="Environ. Microbiol.">
        <title>Species interactions and distinct microbial communities in high Arctic permafrost affected cryosols are associated with the CH4 and CO2 gas fluxes.</title>
        <authorList>
            <person name="Altshuler I."/>
            <person name="Hamel J."/>
            <person name="Turney S."/>
            <person name="Magnuson E."/>
            <person name="Levesque R."/>
            <person name="Greer C."/>
            <person name="Whyte L.G."/>
        </authorList>
    </citation>
    <scope>NUCLEOTIDE SEQUENCE [LARGE SCALE GENOMIC DNA]</scope>
    <source>
        <strain evidence="9 10">S9.3A</strain>
    </source>
</reference>
<dbReference type="InterPro" id="IPR007627">
    <property type="entry name" value="RNA_pol_sigma70_r2"/>
</dbReference>
<evidence type="ECO:0000313" key="9">
    <source>
        <dbReference type="EMBL" id="TPG14131.1"/>
    </source>
</evidence>
<feature type="domain" description="RNA polymerase sigma-70 region 2" evidence="7">
    <location>
        <begin position="26"/>
        <end position="92"/>
    </location>
</feature>
<dbReference type="GO" id="GO:0003677">
    <property type="term" value="F:DNA binding"/>
    <property type="evidence" value="ECO:0007669"/>
    <property type="project" value="UniProtKB-KW"/>
</dbReference>
<keyword evidence="4 6" id="KW-0238">DNA-binding</keyword>
<comment type="caution">
    <text evidence="9">The sequence shown here is derived from an EMBL/GenBank/DDBJ whole genome shotgun (WGS) entry which is preliminary data.</text>
</comment>
<evidence type="ECO:0000256" key="4">
    <source>
        <dbReference type="ARBA" id="ARBA00023125"/>
    </source>
</evidence>
<keyword evidence="5 6" id="KW-0804">Transcription</keyword>
<dbReference type="InterPro" id="IPR007630">
    <property type="entry name" value="RNA_pol_sigma70_r4"/>
</dbReference>
<dbReference type="InterPro" id="IPR036388">
    <property type="entry name" value="WH-like_DNA-bd_sf"/>
</dbReference>
<dbReference type="AlphaFoldDB" id="A0A502CR08"/>
<keyword evidence="2 6" id="KW-0805">Transcription regulation</keyword>
<dbReference type="SUPFAM" id="SSF88659">
    <property type="entry name" value="Sigma3 and sigma4 domains of RNA polymerase sigma factors"/>
    <property type="match status" value="1"/>
</dbReference>
<dbReference type="OrthoDB" id="9811152at2"/>
<keyword evidence="3 6" id="KW-0731">Sigma factor</keyword>
<protein>
    <recommendedName>
        <fullName evidence="6">RNA polymerase sigma factor</fullName>
    </recommendedName>
</protein>
<dbReference type="SUPFAM" id="SSF88946">
    <property type="entry name" value="Sigma2 domain of RNA polymerase sigma factors"/>
    <property type="match status" value="1"/>
</dbReference>
<evidence type="ECO:0000259" key="8">
    <source>
        <dbReference type="Pfam" id="PF04545"/>
    </source>
</evidence>
<accession>A0A502CR08</accession>
<dbReference type="PROSITE" id="PS01063">
    <property type="entry name" value="SIGMA70_ECF"/>
    <property type="match status" value="1"/>
</dbReference>
<dbReference type="InterPro" id="IPR013324">
    <property type="entry name" value="RNA_pol_sigma_r3/r4-like"/>
</dbReference>
<proteinExistence type="inferred from homology"/>
<dbReference type="Pfam" id="PF04545">
    <property type="entry name" value="Sigma70_r4"/>
    <property type="match status" value="1"/>
</dbReference>
<evidence type="ECO:0000259" key="7">
    <source>
        <dbReference type="Pfam" id="PF04542"/>
    </source>
</evidence>
<sequence length="182" mass="20508">MGCGEWSWEEWGVATSQREAALQGLHDRHAAELWRFALRLTRDPQVAEDVVQESLLRAWRDPALGTRSEPQARAWLFTVVRNLVVDRWRSAASRHEVAGIDFVEAGVGDRSGEVLDRWLLTDALAAVSREHRQVIAAAYYEGRTVAEIAAELRVPEGTVKSRLHYGLRSLRLVLQEKGVTGR</sequence>
<dbReference type="Proteomes" id="UP000317722">
    <property type="component" value="Unassembled WGS sequence"/>
</dbReference>
<dbReference type="InterPro" id="IPR013325">
    <property type="entry name" value="RNA_pol_sigma_r2"/>
</dbReference>
<dbReference type="CDD" id="cd06171">
    <property type="entry name" value="Sigma70_r4"/>
    <property type="match status" value="1"/>
</dbReference>
<evidence type="ECO:0000256" key="5">
    <source>
        <dbReference type="ARBA" id="ARBA00023163"/>
    </source>
</evidence>